<dbReference type="Proteomes" id="UP000198606">
    <property type="component" value="Unassembled WGS sequence"/>
</dbReference>
<gene>
    <name evidence="1" type="ORF">SAMN05216588_10761</name>
</gene>
<dbReference type="AlphaFoldDB" id="A0A1G8EZL0"/>
<dbReference type="EMBL" id="FNDG01000007">
    <property type="protein sequence ID" value="SDH75335.1"/>
    <property type="molecule type" value="Genomic_DNA"/>
</dbReference>
<accession>A0A1G8EZL0</accession>
<evidence type="ECO:0000313" key="1">
    <source>
        <dbReference type="EMBL" id="SDH75335.1"/>
    </source>
</evidence>
<proteinExistence type="predicted"/>
<name>A0A1G8EZL0_9GAMM</name>
<sequence length="92" mass="10105">MRPGRGAVAAWWSAARALGKEAGEARCTLTLSWIENNGPVVREPLRSKGHGTTMIGARPRTALADAAVQCYEVSGFNRRMPPLSRRLDREKD</sequence>
<reference evidence="1 2" key="1">
    <citation type="submission" date="2016-10" db="EMBL/GenBank/DDBJ databases">
        <authorList>
            <person name="de Groot N.N."/>
        </authorList>
    </citation>
    <scope>NUCLEOTIDE SEQUENCE [LARGE SCALE GENOMIC DNA]</scope>
    <source>
        <strain evidence="1 2">LMG 18387</strain>
    </source>
</reference>
<protein>
    <submittedName>
        <fullName evidence="1">Uncharacterized protein</fullName>
    </submittedName>
</protein>
<organism evidence="1 2">
    <name type="scientific">Phytopseudomonas flavescens</name>
    <dbReference type="NCBI Taxonomy" id="29435"/>
    <lineage>
        <taxon>Bacteria</taxon>
        <taxon>Pseudomonadati</taxon>
        <taxon>Pseudomonadota</taxon>
        <taxon>Gammaproteobacteria</taxon>
        <taxon>Pseudomonadales</taxon>
        <taxon>Pseudomonadaceae</taxon>
        <taxon>Phytopseudomonas</taxon>
    </lineage>
</organism>
<evidence type="ECO:0000313" key="2">
    <source>
        <dbReference type="Proteomes" id="UP000198606"/>
    </source>
</evidence>